<keyword evidence="5" id="KW-0812">Transmembrane</keyword>
<gene>
    <name evidence="6" type="ORF">RUM44_006623</name>
</gene>
<protein>
    <recommendedName>
        <fullName evidence="3">Ornithine decarboxylase antizyme</fullName>
    </recommendedName>
</protein>
<comment type="subunit">
    <text evidence="2">Interacts with ODC1 and thereby sterically blocks ODC homodimerization.</text>
</comment>
<reference evidence="6 7" key="1">
    <citation type="submission" date="2023-09" db="EMBL/GenBank/DDBJ databases">
        <title>Genomes of two closely related lineages of the louse Polyplax serrata with different host specificities.</title>
        <authorList>
            <person name="Martinu J."/>
            <person name="Tarabai H."/>
            <person name="Stefka J."/>
            <person name="Hypsa V."/>
        </authorList>
    </citation>
    <scope>NUCLEOTIDE SEQUENCE [LARGE SCALE GENOMIC DNA]</scope>
    <source>
        <strain evidence="6">98ZLc_SE</strain>
    </source>
</reference>
<dbReference type="PANTHER" id="PTHR10279:SF10">
    <property type="entry name" value="ORNITHINE DECARBOXYLASE ANTIZYME"/>
    <property type="match status" value="1"/>
</dbReference>
<dbReference type="SUPFAM" id="SSF55729">
    <property type="entry name" value="Acyl-CoA N-acyltransferases (Nat)"/>
    <property type="match status" value="1"/>
</dbReference>
<accession>A0ABR1AIL9</accession>
<evidence type="ECO:0000313" key="7">
    <source>
        <dbReference type="Proteomes" id="UP001359485"/>
    </source>
</evidence>
<evidence type="ECO:0000256" key="5">
    <source>
        <dbReference type="SAM" id="Phobius"/>
    </source>
</evidence>
<evidence type="ECO:0000313" key="6">
    <source>
        <dbReference type="EMBL" id="KAK6620222.1"/>
    </source>
</evidence>
<dbReference type="PANTHER" id="PTHR10279">
    <property type="entry name" value="ORNITHINE DECARBOXYLASE ANTIZYME"/>
    <property type="match status" value="1"/>
</dbReference>
<keyword evidence="4" id="KW-0688">Ribosomal frameshifting</keyword>
<proteinExistence type="inferred from homology"/>
<dbReference type="Gene3D" id="3.40.630.60">
    <property type="match status" value="1"/>
</dbReference>
<evidence type="ECO:0000256" key="4">
    <source>
        <dbReference type="ARBA" id="ARBA00022758"/>
    </source>
</evidence>
<keyword evidence="7" id="KW-1185">Reference proteome</keyword>
<keyword evidence="5" id="KW-0472">Membrane</keyword>
<dbReference type="InterPro" id="IPR016181">
    <property type="entry name" value="Acyl_CoA_acyltransferase"/>
</dbReference>
<name>A0ABR1AIL9_POLSC</name>
<feature type="transmembrane region" description="Helical" evidence="5">
    <location>
        <begin position="159"/>
        <end position="179"/>
    </location>
</feature>
<evidence type="ECO:0000256" key="3">
    <source>
        <dbReference type="ARBA" id="ARBA00017712"/>
    </source>
</evidence>
<evidence type="ECO:0000256" key="2">
    <source>
        <dbReference type="ARBA" id="ARBA00011836"/>
    </source>
</evidence>
<comment type="caution">
    <text evidence="6">The sequence shown here is derived from an EMBL/GenBank/DDBJ whole genome shotgun (WGS) entry which is preliminary data.</text>
</comment>
<dbReference type="Proteomes" id="UP001359485">
    <property type="component" value="Unassembled WGS sequence"/>
</dbReference>
<sequence>MSISAALALDISDLSEESNCENMPGLISSSSTHHVECARLNRVHTGPTWFIFVRKKTYYTFSSNFTVTPYLGYDEKDILDAARDLGSVRLSFILHLTQQTQISWETVLWNSVLYVQVPSCILPGGSKEGFVGLLEYAEEVLHCGHVVVCMKKDRTDRNLLVRTFMFLGFIPLAPGHVLIPSNTDPANLFMLYTIE</sequence>
<comment type="similarity">
    <text evidence="1">Belongs to the ODC antizyme family.</text>
</comment>
<dbReference type="EMBL" id="JAWJWF010000048">
    <property type="protein sequence ID" value="KAK6620222.1"/>
    <property type="molecule type" value="Genomic_DNA"/>
</dbReference>
<keyword evidence="5" id="KW-1133">Transmembrane helix</keyword>
<dbReference type="Pfam" id="PF02100">
    <property type="entry name" value="ODC_AZ"/>
    <property type="match status" value="1"/>
</dbReference>
<dbReference type="InterPro" id="IPR038581">
    <property type="entry name" value="ODC_AZ_sf"/>
</dbReference>
<evidence type="ECO:0000256" key="1">
    <source>
        <dbReference type="ARBA" id="ARBA00008796"/>
    </source>
</evidence>
<organism evidence="6 7">
    <name type="scientific">Polyplax serrata</name>
    <name type="common">Common mouse louse</name>
    <dbReference type="NCBI Taxonomy" id="468196"/>
    <lineage>
        <taxon>Eukaryota</taxon>
        <taxon>Metazoa</taxon>
        <taxon>Ecdysozoa</taxon>
        <taxon>Arthropoda</taxon>
        <taxon>Hexapoda</taxon>
        <taxon>Insecta</taxon>
        <taxon>Pterygota</taxon>
        <taxon>Neoptera</taxon>
        <taxon>Paraneoptera</taxon>
        <taxon>Psocodea</taxon>
        <taxon>Troctomorpha</taxon>
        <taxon>Phthiraptera</taxon>
        <taxon>Anoplura</taxon>
        <taxon>Polyplacidae</taxon>
        <taxon>Polyplax</taxon>
    </lineage>
</organism>
<dbReference type="InterPro" id="IPR002993">
    <property type="entry name" value="ODC_AZ"/>
</dbReference>